<name>A0A6N4SLV7_TALPI</name>
<keyword evidence="4" id="KW-1185">Reference proteome</keyword>
<evidence type="ECO:0008006" key="5">
    <source>
        <dbReference type="Google" id="ProtNLM"/>
    </source>
</evidence>
<dbReference type="GO" id="GO:0004497">
    <property type="term" value="F:monooxygenase activity"/>
    <property type="evidence" value="ECO:0007669"/>
    <property type="project" value="InterPro"/>
</dbReference>
<protein>
    <recommendedName>
        <fullName evidence="5">Cytochrome P450</fullName>
    </recommendedName>
</protein>
<dbReference type="GO" id="GO:0016705">
    <property type="term" value="F:oxidoreductase activity, acting on paired donors, with incorporation or reduction of molecular oxygen"/>
    <property type="evidence" value="ECO:0007669"/>
    <property type="project" value="InterPro"/>
</dbReference>
<dbReference type="InterPro" id="IPR036396">
    <property type="entry name" value="Cyt_P450_sf"/>
</dbReference>
<dbReference type="GO" id="GO:0020037">
    <property type="term" value="F:heme binding"/>
    <property type="evidence" value="ECO:0007669"/>
    <property type="project" value="InterPro"/>
</dbReference>
<dbReference type="GO" id="GO:0005506">
    <property type="term" value="F:iron ion binding"/>
    <property type="evidence" value="ECO:0007669"/>
    <property type="project" value="InterPro"/>
</dbReference>
<organism evidence="3 4">
    <name type="scientific">Talaromyces pinophilus</name>
    <name type="common">Penicillium pinophilum</name>
    <dbReference type="NCBI Taxonomy" id="128442"/>
    <lineage>
        <taxon>Eukaryota</taxon>
        <taxon>Fungi</taxon>
        <taxon>Dikarya</taxon>
        <taxon>Ascomycota</taxon>
        <taxon>Pezizomycotina</taxon>
        <taxon>Eurotiomycetes</taxon>
        <taxon>Eurotiomycetidae</taxon>
        <taxon>Eurotiales</taxon>
        <taxon>Trichocomaceae</taxon>
        <taxon>Talaromyces</taxon>
        <taxon>Talaromyces sect. Talaromyces</taxon>
    </lineage>
</organism>
<evidence type="ECO:0000313" key="3">
    <source>
        <dbReference type="EMBL" id="GAM40705.1"/>
    </source>
</evidence>
<sequence length="641" mass="72167">MDAQPPPPHTLIQTVKENAEEYSLFILVAILIFSILSTRTITGLQSQSHADSADGEPRRVRKLPYWVPGLGHAFSYSWRHRHFLLDAQKTMNEPVVALQMGLQTQYLVYSPNMIKTLIKSDDARSGVYFPRVMEYFVGDNGASRRLSPQTRQAIDATLKPLTQESYLTKITSALAKVLERETADLVSFNRSLIDQMIWERNTGIEVEESSVQSCQVGLFALTRSFASYHITYVLMGQALLDFHPGIVEDLMSWDQEYVRLIAGAPRWIPSPGISAAYAARDRVQKTISVLQASFSALEDGRNAPLEFRDLDDVSDLVQERMRCWRTSGISASLSARLDAWLLWKMTTDASKLVFWNILHIFSDPELLSAVRKEIEPYVKVSRSDPKVTGLPIAEPPRLSIDTETLFTSSVLLKATYAETIRLDANPISYRQLTANLTLTESEEDATIFGRDSGKHPRSYQFYKNDIIGLASGAHHADSRYYRDSKRFTPHRFLSRPSSPQSSSSSKQNDEKPPVTTFDWQTVQPFAGDEAFSALIEREVMLITASIISLWDVESVDGKKMLKIPGHSLSANAFLPSSDVKVRLRRSFSNFEERLSTASIPFNMRSAMKFCIVTLSQIYNFTETLDEKGTVPYSGQAGRVLP</sequence>
<keyword evidence="2" id="KW-0472">Membrane</keyword>
<accession>A0A6N4SLV7</accession>
<dbReference type="Proteomes" id="UP000053095">
    <property type="component" value="Unassembled WGS sequence"/>
</dbReference>
<gene>
    <name evidence="3" type="ORF">TCE0_039f13257</name>
</gene>
<feature type="compositionally biased region" description="Low complexity" evidence="1">
    <location>
        <begin position="494"/>
        <end position="505"/>
    </location>
</feature>
<reference evidence="4" key="1">
    <citation type="journal article" date="2015" name="Genome Announc.">
        <title>Draft genome sequence of Talaromyces cellulolyticus strain Y-94, a source of lignocellulosic biomass-degrading enzymes.</title>
        <authorList>
            <person name="Fujii T."/>
            <person name="Koike H."/>
            <person name="Sawayama S."/>
            <person name="Yano S."/>
            <person name="Inoue H."/>
        </authorList>
    </citation>
    <scope>NUCLEOTIDE SEQUENCE [LARGE SCALE GENOMIC DNA]</scope>
    <source>
        <strain evidence="4">Y-94</strain>
    </source>
</reference>
<dbReference type="PANTHER" id="PTHR24306">
    <property type="match status" value="1"/>
</dbReference>
<dbReference type="AlphaFoldDB" id="A0A6N4SLV7"/>
<evidence type="ECO:0000256" key="1">
    <source>
        <dbReference type="SAM" id="MobiDB-lite"/>
    </source>
</evidence>
<keyword evidence="2" id="KW-0812">Transmembrane</keyword>
<feature type="transmembrane region" description="Helical" evidence="2">
    <location>
        <begin position="22"/>
        <end position="42"/>
    </location>
</feature>
<dbReference type="SUPFAM" id="SSF48264">
    <property type="entry name" value="Cytochrome P450"/>
    <property type="match status" value="1"/>
</dbReference>
<dbReference type="EMBL" id="DF933835">
    <property type="protein sequence ID" value="GAM40705.1"/>
    <property type="molecule type" value="Genomic_DNA"/>
</dbReference>
<evidence type="ECO:0000256" key="2">
    <source>
        <dbReference type="SAM" id="Phobius"/>
    </source>
</evidence>
<comment type="caution">
    <text evidence="3">The sequence shown here is derived from an EMBL/GenBank/DDBJ whole genome shotgun (WGS) entry which is preliminary data.</text>
</comment>
<dbReference type="PANTHER" id="PTHR24306:SF7">
    <property type="entry name" value="AHBB"/>
    <property type="match status" value="1"/>
</dbReference>
<dbReference type="Gene3D" id="1.10.630.10">
    <property type="entry name" value="Cytochrome P450"/>
    <property type="match status" value="1"/>
</dbReference>
<evidence type="ECO:0000313" key="4">
    <source>
        <dbReference type="Proteomes" id="UP000053095"/>
    </source>
</evidence>
<keyword evidence="2" id="KW-1133">Transmembrane helix</keyword>
<proteinExistence type="predicted"/>
<feature type="region of interest" description="Disordered" evidence="1">
    <location>
        <begin position="489"/>
        <end position="515"/>
    </location>
</feature>